<gene>
    <name evidence="2" type="ORF">ILYODFUR_031593</name>
</gene>
<reference evidence="2 3" key="1">
    <citation type="submission" date="2021-06" db="EMBL/GenBank/DDBJ databases">
        <authorList>
            <person name="Palmer J.M."/>
        </authorList>
    </citation>
    <scope>NUCLEOTIDE SEQUENCE [LARGE SCALE GENOMIC DNA]</scope>
    <source>
        <strain evidence="3">if_2019</strain>
        <tissue evidence="2">Muscle</tissue>
    </source>
</reference>
<feature type="compositionally biased region" description="Low complexity" evidence="1">
    <location>
        <begin position="25"/>
        <end position="34"/>
    </location>
</feature>
<proteinExistence type="predicted"/>
<evidence type="ECO:0000313" key="3">
    <source>
        <dbReference type="Proteomes" id="UP001482620"/>
    </source>
</evidence>
<dbReference type="Proteomes" id="UP001482620">
    <property type="component" value="Unassembled WGS sequence"/>
</dbReference>
<keyword evidence="3" id="KW-1185">Reference proteome</keyword>
<evidence type="ECO:0000256" key="1">
    <source>
        <dbReference type="SAM" id="MobiDB-lite"/>
    </source>
</evidence>
<accession>A0ABV0VAA3</accession>
<organism evidence="2 3">
    <name type="scientific">Ilyodon furcidens</name>
    <name type="common">goldbreast splitfin</name>
    <dbReference type="NCBI Taxonomy" id="33524"/>
    <lineage>
        <taxon>Eukaryota</taxon>
        <taxon>Metazoa</taxon>
        <taxon>Chordata</taxon>
        <taxon>Craniata</taxon>
        <taxon>Vertebrata</taxon>
        <taxon>Euteleostomi</taxon>
        <taxon>Actinopterygii</taxon>
        <taxon>Neopterygii</taxon>
        <taxon>Teleostei</taxon>
        <taxon>Neoteleostei</taxon>
        <taxon>Acanthomorphata</taxon>
        <taxon>Ovalentaria</taxon>
        <taxon>Atherinomorphae</taxon>
        <taxon>Cyprinodontiformes</taxon>
        <taxon>Goodeidae</taxon>
        <taxon>Ilyodon</taxon>
    </lineage>
</organism>
<name>A0ABV0VAA3_9TELE</name>
<evidence type="ECO:0000313" key="2">
    <source>
        <dbReference type="EMBL" id="MEQ2253386.1"/>
    </source>
</evidence>
<feature type="region of interest" description="Disordered" evidence="1">
    <location>
        <begin position="1"/>
        <end position="90"/>
    </location>
</feature>
<feature type="compositionally biased region" description="Polar residues" evidence="1">
    <location>
        <begin position="81"/>
        <end position="90"/>
    </location>
</feature>
<feature type="compositionally biased region" description="Pro residues" evidence="1">
    <location>
        <begin position="15"/>
        <end position="24"/>
    </location>
</feature>
<sequence>MKTHSHSARSTPRPAATPPQPPPARATEQTPPRTVLTTDLPTPHQGKLTQQEVSGQGHEPRANGPRNHTNTSHRCHCNDSPGRSTNQVSSTITAQPIQMLVTTNPKRGHNPPTPHSFTTKQTVATSAEYGLALPC</sequence>
<dbReference type="EMBL" id="JAHRIQ010097616">
    <property type="protein sequence ID" value="MEQ2253386.1"/>
    <property type="molecule type" value="Genomic_DNA"/>
</dbReference>
<comment type="caution">
    <text evidence="2">The sequence shown here is derived from an EMBL/GenBank/DDBJ whole genome shotgun (WGS) entry which is preliminary data.</text>
</comment>
<protein>
    <submittedName>
        <fullName evidence="2">Uncharacterized protein</fullName>
    </submittedName>
</protein>